<comment type="caution">
    <text evidence="3">The sequence shown here is derived from an EMBL/GenBank/DDBJ whole genome shotgun (WGS) entry which is preliminary data.</text>
</comment>
<sequence length="367" mass="41051">MIEPSSPLYLHPFDNPGATITTCVFNGENYDMWEKAVKNALRAKNKLGIIDGTTAKDMWEDLKERYVVGNAPRVHQLRSEIVNLKQEGMTIAAYYAKIKGMWDELNQYIEIPECTYGAAQAIVKSRKDEKAHQFLMGLDDTTFGTVRSSILALDPLPTLGKIYAMTEKPGGQTNKSGSFTHYGKTGHDVADCFQLKGYPDWWPTPQMGQGRGRGRGRNSYVGRGATSGCVHYENVVAEADTNGSSNAEKLTGKNKIVEEWILDSGASMHMTGRRDLFDWLRKWETTCVGLPDGTKTVANEMGYDHTSRNPIGVGELRNGVYYYKPLQGEKVNAVKVEEKYELWHRRLGHPLDHVLASIHSLGNNVMK</sequence>
<organism evidence="3 4">
    <name type="scientific">Vitis vinifera</name>
    <name type="common">Grape</name>
    <dbReference type="NCBI Taxonomy" id="29760"/>
    <lineage>
        <taxon>Eukaryota</taxon>
        <taxon>Viridiplantae</taxon>
        <taxon>Streptophyta</taxon>
        <taxon>Embryophyta</taxon>
        <taxon>Tracheophyta</taxon>
        <taxon>Spermatophyta</taxon>
        <taxon>Magnoliopsida</taxon>
        <taxon>eudicotyledons</taxon>
        <taxon>Gunneridae</taxon>
        <taxon>Pentapetalae</taxon>
        <taxon>rosids</taxon>
        <taxon>Vitales</taxon>
        <taxon>Vitaceae</taxon>
        <taxon>Viteae</taxon>
        <taxon>Vitis</taxon>
    </lineage>
</organism>
<proteinExistence type="predicted"/>
<dbReference type="InterPro" id="IPR054722">
    <property type="entry name" value="PolX-like_BBD"/>
</dbReference>
<feature type="domain" description="Retrovirus-related Pol polyprotein from transposon TNT 1-94-like beta-barrel" evidence="2">
    <location>
        <begin position="260"/>
        <end position="302"/>
    </location>
</feature>
<evidence type="ECO:0000259" key="1">
    <source>
        <dbReference type="Pfam" id="PF14244"/>
    </source>
</evidence>
<dbReference type="Proteomes" id="UP000288805">
    <property type="component" value="Unassembled WGS sequence"/>
</dbReference>
<evidence type="ECO:0000313" key="4">
    <source>
        <dbReference type="Proteomes" id="UP000288805"/>
    </source>
</evidence>
<evidence type="ECO:0000259" key="2">
    <source>
        <dbReference type="Pfam" id="PF22936"/>
    </source>
</evidence>
<feature type="domain" description="Retrotransposon Copia-like N-terminal" evidence="1">
    <location>
        <begin position="11"/>
        <end position="56"/>
    </location>
</feature>
<dbReference type="PANTHER" id="PTHR37610:SF97">
    <property type="entry name" value="RETROTRANSPOSON GAG DOMAIN-CONTAINING PROTEIN"/>
    <property type="match status" value="1"/>
</dbReference>
<dbReference type="Pfam" id="PF14244">
    <property type="entry name" value="Retrotran_gag_3"/>
    <property type="match status" value="1"/>
</dbReference>
<dbReference type="PANTHER" id="PTHR37610">
    <property type="entry name" value="CCHC-TYPE DOMAIN-CONTAINING PROTEIN"/>
    <property type="match status" value="1"/>
</dbReference>
<reference evidence="3 4" key="1">
    <citation type="journal article" date="2018" name="PLoS Genet.">
        <title>Population sequencing reveals clonal diversity and ancestral inbreeding in the grapevine cultivar Chardonnay.</title>
        <authorList>
            <person name="Roach M.J."/>
            <person name="Johnson D.L."/>
            <person name="Bohlmann J."/>
            <person name="van Vuuren H.J."/>
            <person name="Jones S.J."/>
            <person name="Pretorius I.S."/>
            <person name="Schmidt S.A."/>
            <person name="Borneman A.R."/>
        </authorList>
    </citation>
    <scope>NUCLEOTIDE SEQUENCE [LARGE SCALE GENOMIC DNA]</scope>
    <source>
        <strain evidence="4">cv. Chardonnay</strain>
        <tissue evidence="3">Leaf</tissue>
    </source>
</reference>
<name>A0A438G2E6_VITVI</name>
<dbReference type="AlphaFoldDB" id="A0A438G2E6"/>
<protein>
    <submittedName>
        <fullName evidence="3">Uncharacterized protein</fullName>
    </submittedName>
</protein>
<dbReference type="EMBL" id="QGNW01000661">
    <property type="protein sequence ID" value="RVW66379.1"/>
    <property type="molecule type" value="Genomic_DNA"/>
</dbReference>
<dbReference type="InterPro" id="IPR029472">
    <property type="entry name" value="Copia-like_N"/>
</dbReference>
<accession>A0A438G2E6</accession>
<dbReference type="Pfam" id="PF22936">
    <property type="entry name" value="Pol_BBD"/>
    <property type="match status" value="1"/>
</dbReference>
<gene>
    <name evidence="3" type="ORF">CK203_066006</name>
</gene>
<evidence type="ECO:0000313" key="3">
    <source>
        <dbReference type="EMBL" id="RVW66379.1"/>
    </source>
</evidence>